<dbReference type="InterPro" id="IPR050706">
    <property type="entry name" value="Cyclic-di-GMP_PDE-like"/>
</dbReference>
<dbReference type="Proteomes" id="UP000072520">
    <property type="component" value="Unassembled WGS sequence"/>
</dbReference>
<dbReference type="Pfam" id="PF01590">
    <property type="entry name" value="GAF"/>
    <property type="match status" value="1"/>
</dbReference>
<accession>A0AB34VET2</accession>
<dbReference type="SMART" id="SM00052">
    <property type="entry name" value="EAL"/>
    <property type="match status" value="1"/>
</dbReference>
<keyword evidence="2" id="KW-0418">Kinase</keyword>
<dbReference type="InterPro" id="IPR029016">
    <property type="entry name" value="GAF-like_dom_sf"/>
</dbReference>
<organism evidence="2 3">
    <name type="scientific">Pantoea stewartii</name>
    <dbReference type="NCBI Taxonomy" id="66269"/>
    <lineage>
        <taxon>Bacteria</taxon>
        <taxon>Pseudomonadati</taxon>
        <taxon>Pseudomonadota</taxon>
        <taxon>Gammaproteobacteria</taxon>
        <taxon>Enterobacterales</taxon>
        <taxon>Erwiniaceae</taxon>
        <taxon>Pantoea</taxon>
    </lineage>
</organism>
<dbReference type="Pfam" id="PF00563">
    <property type="entry name" value="EAL"/>
    <property type="match status" value="1"/>
</dbReference>
<dbReference type="SUPFAM" id="SSF55781">
    <property type="entry name" value="GAF domain-like"/>
    <property type="match status" value="1"/>
</dbReference>
<evidence type="ECO:0000313" key="3">
    <source>
        <dbReference type="Proteomes" id="UP000072520"/>
    </source>
</evidence>
<dbReference type="CDD" id="cd01948">
    <property type="entry name" value="EAL"/>
    <property type="match status" value="1"/>
</dbReference>
<dbReference type="SMART" id="SM00065">
    <property type="entry name" value="GAF"/>
    <property type="match status" value="1"/>
</dbReference>
<dbReference type="InterPro" id="IPR035919">
    <property type="entry name" value="EAL_sf"/>
</dbReference>
<dbReference type="PROSITE" id="PS50883">
    <property type="entry name" value="EAL"/>
    <property type="match status" value="1"/>
</dbReference>
<proteinExistence type="predicted"/>
<dbReference type="PANTHER" id="PTHR33121">
    <property type="entry name" value="CYCLIC DI-GMP PHOSPHODIESTERASE PDEF"/>
    <property type="match status" value="1"/>
</dbReference>
<feature type="domain" description="EAL" evidence="1">
    <location>
        <begin position="337"/>
        <end position="590"/>
    </location>
</feature>
<evidence type="ECO:0000259" key="1">
    <source>
        <dbReference type="PROSITE" id="PS50883"/>
    </source>
</evidence>
<reference evidence="2 3" key="1">
    <citation type="journal article" date="2016" name="Front. Microbiol.">
        <title>Genomic Resource of Rice Seed Associated Bacteria.</title>
        <authorList>
            <person name="Midha S."/>
            <person name="Bansal K."/>
            <person name="Sharma S."/>
            <person name="Kumar N."/>
            <person name="Patil P.P."/>
            <person name="Chaudhry V."/>
            <person name="Patil P.B."/>
        </authorList>
    </citation>
    <scope>NUCLEOTIDE SEQUENCE [LARGE SCALE GENOMIC DNA]</scope>
    <source>
        <strain evidence="2 3">RSA13</strain>
    </source>
</reference>
<gene>
    <name evidence="2" type="ORF">RSA13_13125</name>
</gene>
<comment type="caution">
    <text evidence="2">The sequence shown here is derived from an EMBL/GenBank/DDBJ whole genome shotgun (WGS) entry which is preliminary data.</text>
</comment>
<dbReference type="AlphaFoldDB" id="A0AB34VET2"/>
<evidence type="ECO:0000313" key="2">
    <source>
        <dbReference type="EMBL" id="KTS96571.1"/>
    </source>
</evidence>
<name>A0AB34VET2_9GAMM</name>
<dbReference type="SUPFAM" id="SSF141868">
    <property type="entry name" value="EAL domain-like"/>
    <property type="match status" value="1"/>
</dbReference>
<dbReference type="InterPro" id="IPR003018">
    <property type="entry name" value="GAF"/>
</dbReference>
<keyword evidence="2" id="KW-0808">Transferase</keyword>
<dbReference type="Gene3D" id="3.30.450.40">
    <property type="match status" value="1"/>
</dbReference>
<dbReference type="EMBL" id="LDSI01000018">
    <property type="protein sequence ID" value="KTS96571.1"/>
    <property type="molecule type" value="Genomic_DNA"/>
</dbReference>
<dbReference type="GO" id="GO:0016301">
    <property type="term" value="F:kinase activity"/>
    <property type="evidence" value="ECO:0007669"/>
    <property type="project" value="UniProtKB-KW"/>
</dbReference>
<dbReference type="GO" id="GO:0071111">
    <property type="term" value="F:cyclic-guanylate-specific phosphodiesterase activity"/>
    <property type="evidence" value="ECO:0007669"/>
    <property type="project" value="InterPro"/>
</dbReference>
<dbReference type="InterPro" id="IPR043128">
    <property type="entry name" value="Rev_trsase/Diguanyl_cyclase"/>
</dbReference>
<sequence length="590" mass="66151">MAQEPGDKEYHRTRTTQSLRFSDRGRDEVLKKFLRLACQLVGINGSYIAVLNGDKHSVRANYNIELSDTTREQALCRHVVESDATVIAPDTRLDPRYAHHPLIVHAPYIRFYVGTPLKNAHGQILGTLCLTDTVPRTFSHQQKQIIESLAGLVVAFLEAWHSAAFIEPVTGMANRERLFRDILHLATLNDTALRRLVLIDCIDMSRAYDLSRSLGMASLESLLKDVATLLRLRLRPASGESIYTIATGRFAILTRAESHVSAKWVEERLNGIHADMGDGLTMALATCTAQIDFIAGQTFPQDALRQAVNALERVSGPSVRLCDAVSDGIKDASSPADFTLMRDLADALRRNQGLYLVFQPNVCLLSGKPVGLEAQIRWHHPQRGELAADNFTSLAVGTELGTTLTTWLIDSTIARLKRLRNHPIQLPVTISIHERDVTDRAFAEKLAEKMLKATLPVSMLVIKIVQKEHIIDSPSAMLGLEMLRRMGFTMTWEYIAKGYRKIRYLRETPPDVIKLDKTLANEIHTNITSRLIAHSIFTTLKELNLLVLAYSDRPASVVTSDNSEATYEYFNIKPMTETELDPWLKWKLPG</sequence>
<protein>
    <submittedName>
        <fullName evidence="2">Histidine kinase</fullName>
    </submittedName>
</protein>
<dbReference type="InterPro" id="IPR001633">
    <property type="entry name" value="EAL_dom"/>
</dbReference>
<dbReference type="PANTHER" id="PTHR33121:SF70">
    <property type="entry name" value="SIGNALING PROTEIN YKOW"/>
    <property type="match status" value="1"/>
</dbReference>
<dbReference type="Gene3D" id="3.30.70.270">
    <property type="match status" value="1"/>
</dbReference>
<dbReference type="RefSeq" id="WP_058708879.1">
    <property type="nucleotide sequence ID" value="NZ_LDSI01000018.1"/>
</dbReference>
<dbReference type="Gene3D" id="3.20.20.450">
    <property type="entry name" value="EAL domain"/>
    <property type="match status" value="1"/>
</dbReference>